<accession>A0ABV4E713</accession>
<dbReference type="NCBIfam" id="NF033419">
    <property type="entry name" value="T6SS_TagK_dom"/>
    <property type="match status" value="1"/>
</dbReference>
<dbReference type="EMBL" id="JBGFFX010000004">
    <property type="protein sequence ID" value="MEY8770708.1"/>
    <property type="molecule type" value="Genomic_DNA"/>
</dbReference>
<keyword evidence="2" id="KW-1185">Reference proteome</keyword>
<dbReference type="InterPro" id="IPR047914">
    <property type="entry name" value="TagK-like_C"/>
</dbReference>
<proteinExistence type="predicted"/>
<dbReference type="Proteomes" id="UP001565243">
    <property type="component" value="Unassembled WGS sequence"/>
</dbReference>
<evidence type="ECO:0000313" key="2">
    <source>
        <dbReference type="Proteomes" id="UP001565243"/>
    </source>
</evidence>
<reference evidence="1 2" key="1">
    <citation type="submission" date="2024-07" db="EMBL/GenBank/DDBJ databases">
        <authorList>
            <person name="Hebao G."/>
        </authorList>
    </citation>
    <scope>NUCLEOTIDE SEQUENCE [LARGE SCALE GENOMIC DNA]</scope>
    <source>
        <strain evidence="1 2">ACCC 02193</strain>
    </source>
</reference>
<comment type="caution">
    <text evidence="1">The sequence shown here is derived from an EMBL/GenBank/DDBJ whole genome shotgun (WGS) entry which is preliminary data.</text>
</comment>
<sequence length="270" mass="30373">MTWPDNQPAFPLGESYTVERPVCFNPQNGQFSQAGSSDALWFYRSPGGPVIFNTCKDLLCLVDNGRVAEGERRVLRLNAAIQLGHYGFTVVDDEDVPGEALCHMLLDGDPLQKRPLPEVDDILPSGGHYMGDYRYLNEAAAAETEAAADILEALEEEYKKFLIWGEQHRHVAQERPTLTRLPDCDDYFEAVREEMKAKTLTECLIQTPSLIDKVWTELNVEGTTGPLIFDDEKTDILKLLAPENIASKEKQTIPELVFHDLYKPGLDSPY</sequence>
<organism evidence="1 2">
    <name type="scientific">Erwinia aeris</name>
    <dbReference type="NCBI Taxonomy" id="3239803"/>
    <lineage>
        <taxon>Bacteria</taxon>
        <taxon>Pseudomonadati</taxon>
        <taxon>Pseudomonadota</taxon>
        <taxon>Gammaproteobacteria</taxon>
        <taxon>Enterobacterales</taxon>
        <taxon>Erwiniaceae</taxon>
        <taxon>Erwinia</taxon>
    </lineage>
</organism>
<dbReference type="RefSeq" id="WP_369895416.1">
    <property type="nucleotide sequence ID" value="NZ_JBGFFX010000004.1"/>
</dbReference>
<name>A0ABV4E713_9GAMM</name>
<protein>
    <submittedName>
        <fullName evidence="1">TagK domain-containing protein</fullName>
    </submittedName>
</protein>
<gene>
    <name evidence="1" type="ORF">AB6T85_09745</name>
</gene>
<evidence type="ECO:0000313" key="1">
    <source>
        <dbReference type="EMBL" id="MEY8770708.1"/>
    </source>
</evidence>